<feature type="chain" id="PRO_5043564584" evidence="1">
    <location>
        <begin position="16"/>
        <end position="104"/>
    </location>
</feature>
<dbReference type="EMBL" id="JAAHCF010000213">
    <property type="protein sequence ID" value="KAK8146377.1"/>
    <property type="molecule type" value="Genomic_DNA"/>
</dbReference>
<accession>A0AAW0RVV4</accession>
<dbReference type="Gene3D" id="3.30.70.80">
    <property type="entry name" value="Peptidase S8 propeptide/proteinase inhibitor I9"/>
    <property type="match status" value="1"/>
</dbReference>
<gene>
    <name evidence="2" type="primary">SUB7_4</name>
    <name evidence="2" type="ORF">G3M48_003169</name>
</gene>
<dbReference type="GO" id="GO:0006508">
    <property type="term" value="P:proteolysis"/>
    <property type="evidence" value="ECO:0007669"/>
    <property type="project" value="UniProtKB-KW"/>
</dbReference>
<keyword evidence="2" id="KW-0378">Hydrolase</keyword>
<comment type="caution">
    <text evidence="2">The sequence shown here is derived from an EMBL/GenBank/DDBJ whole genome shotgun (WGS) entry which is preliminary data.</text>
</comment>
<dbReference type="GO" id="GO:0008233">
    <property type="term" value="F:peptidase activity"/>
    <property type="evidence" value="ECO:0007669"/>
    <property type="project" value="UniProtKB-KW"/>
</dbReference>
<sequence>MRLSFLISLLPLVAASPAGERAEPAPVLPARGENKDMIADKYIVKFKDGSSLALLEEAVELLDEKPTTVYSEGVFIGFAGKMSGLALEAIRHHPDASPRNHESQ</sequence>
<proteinExistence type="predicted"/>
<evidence type="ECO:0000256" key="1">
    <source>
        <dbReference type="SAM" id="SignalP"/>
    </source>
</evidence>
<evidence type="ECO:0000313" key="3">
    <source>
        <dbReference type="Proteomes" id="UP001397290"/>
    </source>
</evidence>
<feature type="signal peptide" evidence="1">
    <location>
        <begin position="1"/>
        <end position="15"/>
    </location>
</feature>
<dbReference type="InterPro" id="IPR037045">
    <property type="entry name" value="S8pro/Inhibitor_I9_sf"/>
</dbReference>
<organism evidence="2 3">
    <name type="scientific">Beauveria asiatica</name>
    <dbReference type="NCBI Taxonomy" id="1069075"/>
    <lineage>
        <taxon>Eukaryota</taxon>
        <taxon>Fungi</taxon>
        <taxon>Dikarya</taxon>
        <taxon>Ascomycota</taxon>
        <taxon>Pezizomycotina</taxon>
        <taxon>Sordariomycetes</taxon>
        <taxon>Hypocreomycetidae</taxon>
        <taxon>Hypocreales</taxon>
        <taxon>Cordycipitaceae</taxon>
        <taxon>Beauveria</taxon>
    </lineage>
</organism>
<dbReference type="Proteomes" id="UP001397290">
    <property type="component" value="Unassembled WGS sequence"/>
</dbReference>
<keyword evidence="2" id="KW-0645">Protease</keyword>
<protein>
    <submittedName>
        <fullName evidence="2">Subtilisin-like serine protease</fullName>
    </submittedName>
</protein>
<dbReference type="SUPFAM" id="SSF54897">
    <property type="entry name" value="Protease propeptides/inhibitors"/>
    <property type="match status" value="1"/>
</dbReference>
<keyword evidence="3" id="KW-1185">Reference proteome</keyword>
<reference evidence="2 3" key="1">
    <citation type="submission" date="2020-02" db="EMBL/GenBank/DDBJ databases">
        <title>Comparative genomics of the hypocrealean fungal genus Beauvera.</title>
        <authorList>
            <person name="Showalter D.N."/>
            <person name="Bushley K.E."/>
            <person name="Rehner S.A."/>
        </authorList>
    </citation>
    <scope>NUCLEOTIDE SEQUENCE [LARGE SCALE GENOMIC DNA]</scope>
    <source>
        <strain evidence="2 3">ARSEF4384</strain>
    </source>
</reference>
<dbReference type="AlphaFoldDB" id="A0AAW0RVV4"/>
<evidence type="ECO:0000313" key="2">
    <source>
        <dbReference type="EMBL" id="KAK8146377.1"/>
    </source>
</evidence>
<name>A0AAW0RVV4_9HYPO</name>
<keyword evidence="1" id="KW-0732">Signal</keyword>